<evidence type="ECO:0000256" key="1">
    <source>
        <dbReference type="SAM" id="SignalP"/>
    </source>
</evidence>
<name>A0AAE4AY84_9ACTN</name>
<dbReference type="EMBL" id="JAUSUZ010000001">
    <property type="protein sequence ID" value="MDQ0366496.1"/>
    <property type="molecule type" value="Genomic_DNA"/>
</dbReference>
<sequence length="265" mass="26762">MSAAVASRAAGLALLMVAGLSGCGLTEEVAAVAAKTPEEVLTASAPGPGAAPFGYTVAGLDAEGTPQHMTGVSSPVAKSYDLATSYEEKEAGFTMNMRFRVVGAESWVRITFDADRDLPGLPELPDRWLKVDPARTGGDADALPTSFTPADVDPGNAGALLATASGVTGTGTGTYAGTLDLTGVTGWEQIDVAKAGDTVEAVPFTATVDPAGQLTALTVEIPAIGAVPAYSYEVTYAYGGATAVAPPAAAETAETPEILYELFNA</sequence>
<feature type="signal peptide" evidence="1">
    <location>
        <begin position="1"/>
        <end position="26"/>
    </location>
</feature>
<comment type="caution">
    <text evidence="2">The sequence shown here is derived from an EMBL/GenBank/DDBJ whole genome shotgun (WGS) entry which is preliminary data.</text>
</comment>
<accession>A0AAE4AY84</accession>
<reference evidence="2 3" key="1">
    <citation type="submission" date="2023-07" db="EMBL/GenBank/DDBJ databases">
        <title>Sequencing the genomes of 1000 actinobacteria strains.</title>
        <authorList>
            <person name="Klenk H.-P."/>
        </authorList>
    </citation>
    <scope>NUCLEOTIDE SEQUENCE [LARGE SCALE GENOMIC DNA]</scope>
    <source>
        <strain evidence="2 3">DSM 44709</strain>
    </source>
</reference>
<dbReference type="RefSeq" id="WP_307239865.1">
    <property type="nucleotide sequence ID" value="NZ_JAUSUZ010000001.1"/>
</dbReference>
<dbReference type="AlphaFoldDB" id="A0AAE4AY84"/>
<feature type="chain" id="PRO_5042211851" description="Lipoprotein" evidence="1">
    <location>
        <begin position="27"/>
        <end position="265"/>
    </location>
</feature>
<keyword evidence="1" id="KW-0732">Signal</keyword>
<evidence type="ECO:0000313" key="2">
    <source>
        <dbReference type="EMBL" id="MDQ0366496.1"/>
    </source>
</evidence>
<keyword evidence="3" id="KW-1185">Reference proteome</keyword>
<gene>
    <name evidence="2" type="ORF">J2S42_003165</name>
</gene>
<dbReference type="Proteomes" id="UP001240236">
    <property type="component" value="Unassembled WGS sequence"/>
</dbReference>
<proteinExistence type="predicted"/>
<protein>
    <recommendedName>
        <fullName evidence="4">Lipoprotein</fullName>
    </recommendedName>
</protein>
<evidence type="ECO:0000313" key="3">
    <source>
        <dbReference type="Proteomes" id="UP001240236"/>
    </source>
</evidence>
<organism evidence="2 3">
    <name type="scientific">Catenuloplanes indicus</name>
    <dbReference type="NCBI Taxonomy" id="137267"/>
    <lineage>
        <taxon>Bacteria</taxon>
        <taxon>Bacillati</taxon>
        <taxon>Actinomycetota</taxon>
        <taxon>Actinomycetes</taxon>
        <taxon>Micromonosporales</taxon>
        <taxon>Micromonosporaceae</taxon>
        <taxon>Catenuloplanes</taxon>
    </lineage>
</organism>
<evidence type="ECO:0008006" key="4">
    <source>
        <dbReference type="Google" id="ProtNLM"/>
    </source>
</evidence>